<dbReference type="SUPFAM" id="SSF53448">
    <property type="entry name" value="Nucleotide-diphospho-sugar transferases"/>
    <property type="match status" value="2"/>
</dbReference>
<evidence type="ECO:0000259" key="1">
    <source>
        <dbReference type="Pfam" id="PF00535"/>
    </source>
</evidence>
<dbReference type="PANTHER" id="PTHR22916:SF3">
    <property type="entry name" value="UDP-GLCNAC:BETAGAL BETA-1,3-N-ACETYLGLUCOSAMINYLTRANSFERASE-LIKE PROTEIN 1"/>
    <property type="match status" value="1"/>
</dbReference>
<accession>A0A6C0CYV5</accession>
<dbReference type="InterPro" id="IPR038577">
    <property type="entry name" value="GT10-like_C_sf"/>
</dbReference>
<dbReference type="GO" id="GO:0016758">
    <property type="term" value="F:hexosyltransferase activity"/>
    <property type="evidence" value="ECO:0007669"/>
    <property type="project" value="UniProtKB-ARBA"/>
</dbReference>
<sequence>MKIPKIIHQVWIGPKEPPIKPMDTWKNKHPDFEYIRWNESEFEKRDMNFECQDKIDSMEQYCGKVDIMRLELLYKYGGVFLDADSVCIEPIDYLLNNNFMIYENEKVRKDLIANGIMGFVPKHPFIKKCINFIKNNEVSQSKTGLLPWQITGPTLVTKIYDKDIFNDIRILPSYTFLPIHNTGLEYQGHGKVYSHQLWGSTNWGKFDMSGSIPKQFLKPEDEVSIVIPSYNTNIRYVNECLMSIKKQIGYIGMEIVWIDDGSDELNSTLLKKALEEFEKTTRFVRIIYSENETNKGLGYSLNRGVELCTNQIIFRMDSDDIMIPTRIQKQLEFMNNNPECGLCASQLQMFRNINNKIVDCGKTNHKFIFTWKDFLDNKSNHWITNHATWCFRKREILEVGNYNKSLHSMCEDFELILRVLKKYGKIYCLNDILYYYRLHENGLTYNGGKEGSLYWNIIRNEIIYKIINNIEEKPIINLQDKCVIEEPCFIKTDKIEITRKNPKNNDIVIFTDYLINQHNDNFKNIALLIESPEITQQSYNYVLNNVDKYDLVLTHNKKILDINNDKVKLNLYGTTWLHESYQKLYDKSKLCSIISSNKTITSGHKLRHVILEYLVKENIDVDKFGGNFKKLSGTKSKIYTIEHSWKHITNEKILGLKDYMFSITIENCKEDYYFSEKLIDCLLSGTVPIYWGCPSICDFFNIKGMIIFDTLDELKDILNNLTIEKYKSMEIYIKENFEKAKEYNDYKLNEDEIIKLL</sequence>
<organism evidence="3">
    <name type="scientific">viral metagenome</name>
    <dbReference type="NCBI Taxonomy" id="1070528"/>
    <lineage>
        <taxon>unclassified sequences</taxon>
        <taxon>metagenomes</taxon>
        <taxon>organismal metagenomes</taxon>
    </lineage>
</organism>
<dbReference type="Pfam" id="PF00535">
    <property type="entry name" value="Glycos_transf_2"/>
    <property type="match status" value="1"/>
</dbReference>
<dbReference type="PANTHER" id="PTHR22916">
    <property type="entry name" value="GLYCOSYLTRANSFERASE"/>
    <property type="match status" value="1"/>
</dbReference>
<protein>
    <submittedName>
        <fullName evidence="3">Uncharacterized protein</fullName>
    </submittedName>
</protein>
<proteinExistence type="predicted"/>
<dbReference type="InterPro" id="IPR007577">
    <property type="entry name" value="GlycoTrfase_DXD_sugar-bd_CS"/>
</dbReference>
<dbReference type="Pfam" id="PF04488">
    <property type="entry name" value="Gly_transf_sug"/>
    <property type="match status" value="1"/>
</dbReference>
<feature type="domain" description="Glycosyltransferase 2-like" evidence="1">
    <location>
        <begin position="224"/>
        <end position="395"/>
    </location>
</feature>
<dbReference type="SUPFAM" id="SSF53756">
    <property type="entry name" value="UDP-Glycosyltransferase/glycogen phosphorylase"/>
    <property type="match status" value="1"/>
</dbReference>
<dbReference type="Gene3D" id="3.90.550.20">
    <property type="match status" value="1"/>
</dbReference>
<name>A0A6C0CYV5_9ZZZZ</name>
<dbReference type="EMBL" id="MN739508">
    <property type="protein sequence ID" value="QHT09140.1"/>
    <property type="molecule type" value="Genomic_DNA"/>
</dbReference>
<dbReference type="InterPro" id="IPR029044">
    <property type="entry name" value="Nucleotide-diphossugar_trans"/>
</dbReference>
<dbReference type="InterPro" id="IPR001173">
    <property type="entry name" value="Glyco_trans_2-like"/>
</dbReference>
<reference evidence="3" key="1">
    <citation type="journal article" date="2020" name="Nature">
        <title>Giant virus diversity and host interactions through global metagenomics.</title>
        <authorList>
            <person name="Schulz F."/>
            <person name="Roux S."/>
            <person name="Paez-Espino D."/>
            <person name="Jungbluth S."/>
            <person name="Walsh D.A."/>
            <person name="Denef V.J."/>
            <person name="McMahon K.D."/>
            <person name="Konstantinidis K.T."/>
            <person name="Eloe-Fadrosh E.A."/>
            <person name="Kyrpides N.C."/>
            <person name="Woyke T."/>
        </authorList>
    </citation>
    <scope>NUCLEOTIDE SEQUENCE</scope>
    <source>
        <strain evidence="3">GVMAG-M-3300023110-24</strain>
    </source>
</reference>
<dbReference type="AlphaFoldDB" id="A0A6C0CYV5"/>
<dbReference type="Gene3D" id="3.90.550.10">
    <property type="entry name" value="Spore Coat Polysaccharide Biosynthesis Protein SpsA, Chain A"/>
    <property type="match status" value="1"/>
</dbReference>
<feature type="domain" description="Fucosyltransferase C-terminal" evidence="2">
    <location>
        <begin position="586"/>
        <end position="706"/>
    </location>
</feature>
<dbReference type="Pfam" id="PF00852">
    <property type="entry name" value="Glyco_transf_10"/>
    <property type="match status" value="1"/>
</dbReference>
<dbReference type="InterPro" id="IPR055270">
    <property type="entry name" value="Glyco_tran_10_C"/>
</dbReference>
<dbReference type="Gene3D" id="3.40.50.11660">
    <property type="entry name" value="Glycosyl transferase family 10, C-terminal domain"/>
    <property type="match status" value="1"/>
</dbReference>
<evidence type="ECO:0000313" key="3">
    <source>
        <dbReference type="EMBL" id="QHT09140.1"/>
    </source>
</evidence>
<evidence type="ECO:0000259" key="2">
    <source>
        <dbReference type="Pfam" id="PF00852"/>
    </source>
</evidence>